<dbReference type="AlphaFoldDB" id="A0A9Q0PTJ5"/>
<name>A0A9Q0PTJ5_SALVM</name>
<evidence type="ECO:0000313" key="2">
    <source>
        <dbReference type="EMBL" id="KAJ6693779.1"/>
    </source>
</evidence>
<feature type="compositionally biased region" description="Polar residues" evidence="1">
    <location>
        <begin position="76"/>
        <end position="85"/>
    </location>
</feature>
<sequence length="119" mass="12659">MEDMSHAHGGGLAPALDSAAPAYQAHSEPIHIRAKKFRCSLDVQVQLARPSSGQGDSAQPEVPAQPEVQVHPAHPTTGQGDSSQPRGDVQVQIARSMVSWAEIAVSFRSARAQPIYLAE</sequence>
<proteinExistence type="predicted"/>
<evidence type="ECO:0000313" key="3">
    <source>
        <dbReference type="Proteomes" id="UP001151529"/>
    </source>
</evidence>
<evidence type="ECO:0000256" key="1">
    <source>
        <dbReference type="SAM" id="MobiDB-lite"/>
    </source>
</evidence>
<comment type="caution">
    <text evidence="2">The sequence shown here is derived from an EMBL/GenBank/DDBJ whole genome shotgun (WGS) entry which is preliminary data.</text>
</comment>
<reference evidence="2" key="2">
    <citation type="journal article" date="2023" name="Int. J. Mol. Sci.">
        <title>De Novo Assembly and Annotation of 11 Diverse Shrub Willow (Salix) Genomes Reveals Novel Gene Organization in Sex-Linked Regions.</title>
        <authorList>
            <person name="Hyden B."/>
            <person name="Feng K."/>
            <person name="Yates T.B."/>
            <person name="Jawdy S."/>
            <person name="Cereghino C."/>
            <person name="Smart L.B."/>
            <person name="Muchero W."/>
        </authorList>
    </citation>
    <scope>NUCLEOTIDE SEQUENCE [LARGE SCALE GENOMIC DNA]</scope>
    <source>
        <tissue evidence="2">Shoot tip</tissue>
    </source>
</reference>
<gene>
    <name evidence="2" type="ORF">OIU85_004549</name>
</gene>
<feature type="region of interest" description="Disordered" evidence="1">
    <location>
        <begin position="47"/>
        <end position="90"/>
    </location>
</feature>
<keyword evidence="3" id="KW-1185">Reference proteome</keyword>
<reference evidence="2" key="1">
    <citation type="submission" date="2022-11" db="EMBL/GenBank/DDBJ databases">
        <authorList>
            <person name="Hyden B.L."/>
            <person name="Feng K."/>
            <person name="Yates T."/>
            <person name="Jawdy S."/>
            <person name="Smart L.B."/>
            <person name="Muchero W."/>
        </authorList>
    </citation>
    <scope>NUCLEOTIDE SEQUENCE</scope>
    <source>
        <tissue evidence="2">Shoot tip</tissue>
    </source>
</reference>
<accession>A0A9Q0PTJ5</accession>
<protein>
    <submittedName>
        <fullName evidence="2">Uncharacterized protein</fullName>
    </submittedName>
</protein>
<feature type="region of interest" description="Disordered" evidence="1">
    <location>
        <begin position="1"/>
        <end position="25"/>
    </location>
</feature>
<organism evidence="2 3">
    <name type="scientific">Salix viminalis</name>
    <name type="common">Common osier</name>
    <name type="synonym">Basket willow</name>
    <dbReference type="NCBI Taxonomy" id="40686"/>
    <lineage>
        <taxon>Eukaryota</taxon>
        <taxon>Viridiplantae</taxon>
        <taxon>Streptophyta</taxon>
        <taxon>Embryophyta</taxon>
        <taxon>Tracheophyta</taxon>
        <taxon>Spermatophyta</taxon>
        <taxon>Magnoliopsida</taxon>
        <taxon>eudicotyledons</taxon>
        <taxon>Gunneridae</taxon>
        <taxon>Pentapetalae</taxon>
        <taxon>rosids</taxon>
        <taxon>fabids</taxon>
        <taxon>Malpighiales</taxon>
        <taxon>Salicaceae</taxon>
        <taxon>Saliceae</taxon>
        <taxon>Salix</taxon>
    </lineage>
</organism>
<dbReference type="Proteomes" id="UP001151529">
    <property type="component" value="Chromosome 13"/>
</dbReference>
<dbReference type="EMBL" id="JAPFFL010000011">
    <property type="protein sequence ID" value="KAJ6693779.1"/>
    <property type="molecule type" value="Genomic_DNA"/>
</dbReference>